<sequence>MNHCLNPRPIIAEFSGRALRHNAQRAMAQLPLGGQMLAVIKADAYGHGLIEVAQCLATHVHGFAILELAAARRLREQGFKQPILMLEGFFDPSELPALSQLGLSTVIHRDDQIDALAQASLDQPLDVFLKLNTGMNRLGFPLSKAISAFERLRALPQVRSVTVMTHFADADNARGTAWQLKRLDDAWPAIATQRLSFANSAALLSGPAKRELLGDITRPGIMLYGASPWGAGDSAKTAGALDLQPVMTLKSQIIGVQQLAAGERVGYGGSFVAERPMTVGVVACGYADGYPRHAGNQAPILVNGIRTQVIGRVSMDMLCCDLSAIPEASIGTPVTLWGRGLPADEVAEAAGTIAYELFCALTARVPRVWID</sequence>
<evidence type="ECO:0000313" key="9">
    <source>
        <dbReference type="Proteomes" id="UP000463961"/>
    </source>
</evidence>
<dbReference type="FunFam" id="3.20.20.10:FF:000002">
    <property type="entry name" value="Alanine racemase"/>
    <property type="match status" value="1"/>
</dbReference>
<dbReference type="PANTHER" id="PTHR30511:SF0">
    <property type="entry name" value="ALANINE RACEMASE, CATABOLIC-RELATED"/>
    <property type="match status" value="1"/>
</dbReference>
<proteinExistence type="inferred from homology"/>
<evidence type="ECO:0000256" key="6">
    <source>
        <dbReference type="PIRSR" id="PIRSR600821-50"/>
    </source>
</evidence>
<dbReference type="CDD" id="cd06827">
    <property type="entry name" value="PLPDE_III_AR_proteobact"/>
    <property type="match status" value="1"/>
</dbReference>
<dbReference type="RefSeq" id="WP_162049810.1">
    <property type="nucleotide sequence ID" value="NZ_AP019011.1"/>
</dbReference>
<feature type="active site" description="Proton acceptor; specific for D-alanine" evidence="5">
    <location>
        <position position="41"/>
    </location>
</feature>
<dbReference type="AlphaFoldDB" id="A0A679IA06"/>
<dbReference type="InterPro" id="IPR009006">
    <property type="entry name" value="Ala_racemase/Decarboxylase_C"/>
</dbReference>
<evidence type="ECO:0000256" key="3">
    <source>
        <dbReference type="ARBA" id="ARBA00022898"/>
    </source>
</evidence>
<dbReference type="NCBIfam" id="TIGR00492">
    <property type="entry name" value="alr"/>
    <property type="match status" value="1"/>
</dbReference>
<dbReference type="EC" id="5.1.1.1" evidence="5"/>
<dbReference type="UniPathway" id="UPA00042">
    <property type="reaction ID" value="UER00497"/>
</dbReference>
<keyword evidence="4 5" id="KW-0413">Isomerase</keyword>
<dbReference type="InterPro" id="IPR029066">
    <property type="entry name" value="PLP-binding_barrel"/>
</dbReference>
<protein>
    <recommendedName>
        <fullName evidence="5">Alanine racemase</fullName>
        <ecNumber evidence="5">5.1.1.1</ecNumber>
    </recommendedName>
</protein>
<gene>
    <name evidence="8" type="ORF">ICHIAU1_17660</name>
</gene>
<comment type="pathway">
    <text evidence="5">Amino-acid biosynthesis; D-alanine biosynthesis; D-alanine from L-alanine: step 1/1.</text>
</comment>
<dbReference type="Gene3D" id="2.40.37.10">
    <property type="entry name" value="Lyase, Ornithine Decarboxylase, Chain A, domain 1"/>
    <property type="match status" value="1"/>
</dbReference>
<evidence type="ECO:0000256" key="1">
    <source>
        <dbReference type="ARBA" id="ARBA00000316"/>
    </source>
</evidence>
<dbReference type="InterPro" id="IPR000821">
    <property type="entry name" value="Ala_racemase"/>
</dbReference>
<accession>A0A679IA06</accession>
<feature type="binding site" evidence="5 7">
    <location>
        <position position="137"/>
    </location>
    <ligand>
        <name>substrate</name>
    </ligand>
</feature>
<evidence type="ECO:0000256" key="2">
    <source>
        <dbReference type="ARBA" id="ARBA00001933"/>
    </source>
</evidence>
<dbReference type="PANTHER" id="PTHR30511">
    <property type="entry name" value="ALANINE RACEMASE"/>
    <property type="match status" value="1"/>
</dbReference>
<evidence type="ECO:0000313" key="8">
    <source>
        <dbReference type="EMBL" id="BBU69483.1"/>
    </source>
</evidence>
<dbReference type="GO" id="GO:0030632">
    <property type="term" value="P:D-alanine biosynthetic process"/>
    <property type="evidence" value="ECO:0007669"/>
    <property type="project" value="UniProtKB-UniRule"/>
</dbReference>
<dbReference type="SUPFAM" id="SSF50621">
    <property type="entry name" value="Alanine racemase C-terminal domain-like"/>
    <property type="match status" value="1"/>
</dbReference>
<dbReference type="Gene3D" id="3.20.20.10">
    <property type="entry name" value="Alanine racemase"/>
    <property type="match status" value="1"/>
</dbReference>
<dbReference type="InterPro" id="IPR001608">
    <property type="entry name" value="Ala_racemase_N"/>
</dbReference>
<evidence type="ECO:0000256" key="7">
    <source>
        <dbReference type="PIRSR" id="PIRSR600821-52"/>
    </source>
</evidence>
<dbReference type="OrthoDB" id="9813814at2"/>
<feature type="modified residue" description="N6-(pyridoxal phosphate)lysine" evidence="5 6">
    <location>
        <position position="41"/>
    </location>
</feature>
<dbReference type="Proteomes" id="UP000463961">
    <property type="component" value="Chromosome"/>
</dbReference>
<comment type="similarity">
    <text evidence="5">Belongs to the alanine racemase family.</text>
</comment>
<dbReference type="Pfam" id="PF00842">
    <property type="entry name" value="Ala_racemase_C"/>
    <property type="match status" value="1"/>
</dbReference>
<dbReference type="InterPro" id="IPR011079">
    <property type="entry name" value="Ala_racemase_C"/>
</dbReference>
<comment type="catalytic activity">
    <reaction evidence="1 5">
        <text>L-alanine = D-alanine</text>
        <dbReference type="Rhea" id="RHEA:20249"/>
        <dbReference type="ChEBI" id="CHEBI:57416"/>
        <dbReference type="ChEBI" id="CHEBI:57972"/>
        <dbReference type="EC" id="5.1.1.1"/>
    </reaction>
</comment>
<dbReference type="GO" id="GO:0005829">
    <property type="term" value="C:cytosol"/>
    <property type="evidence" value="ECO:0007669"/>
    <property type="project" value="TreeGrafter"/>
</dbReference>
<feature type="binding site" evidence="5 7">
    <location>
        <position position="315"/>
    </location>
    <ligand>
        <name>substrate</name>
    </ligand>
</feature>
<dbReference type="SMART" id="SM01005">
    <property type="entry name" value="Ala_racemase_C"/>
    <property type="match status" value="1"/>
</dbReference>
<dbReference type="PRINTS" id="PR00992">
    <property type="entry name" value="ALARACEMASE"/>
</dbReference>
<keyword evidence="9" id="KW-1185">Reference proteome</keyword>
<evidence type="ECO:0000256" key="5">
    <source>
        <dbReference type="HAMAP-Rule" id="MF_01201"/>
    </source>
</evidence>
<dbReference type="Pfam" id="PF01168">
    <property type="entry name" value="Ala_racemase_N"/>
    <property type="match status" value="1"/>
</dbReference>
<dbReference type="SUPFAM" id="SSF51419">
    <property type="entry name" value="PLP-binding barrel"/>
    <property type="match status" value="1"/>
</dbReference>
<comment type="function">
    <text evidence="5">Catalyzes the interconversion of L-alanine and D-alanine. May also act on other amino acids.</text>
</comment>
<feature type="active site" description="Proton acceptor; specific for L-alanine" evidence="5">
    <location>
        <position position="267"/>
    </location>
</feature>
<evidence type="ECO:0000256" key="4">
    <source>
        <dbReference type="ARBA" id="ARBA00023235"/>
    </source>
</evidence>
<dbReference type="PROSITE" id="PS00395">
    <property type="entry name" value="ALANINE_RACEMASE"/>
    <property type="match status" value="1"/>
</dbReference>
<reference evidence="9" key="1">
    <citation type="submission" date="2020-01" db="EMBL/GenBank/DDBJ databases">
        <title>Phosphoaccumulans saitamaens gen. nov., sp. nov., a polyphosphate accumulating bacterium isolated from surface river water.</title>
        <authorList>
            <person name="Watanabe K."/>
            <person name="Suda W."/>
        </authorList>
    </citation>
    <scope>NUCLEOTIDE SEQUENCE [LARGE SCALE GENOMIC DNA]</scope>
    <source>
        <strain evidence="9">ICHIAU1</strain>
    </source>
</reference>
<dbReference type="GO" id="GO:0008784">
    <property type="term" value="F:alanine racemase activity"/>
    <property type="evidence" value="ECO:0007669"/>
    <property type="project" value="UniProtKB-UniRule"/>
</dbReference>
<comment type="cofactor">
    <cofactor evidence="2 5 6">
        <name>pyridoxal 5'-phosphate</name>
        <dbReference type="ChEBI" id="CHEBI:597326"/>
    </cofactor>
</comment>
<dbReference type="InterPro" id="IPR020622">
    <property type="entry name" value="Ala_racemase_pyridoxalP-BS"/>
</dbReference>
<keyword evidence="3 5" id="KW-0663">Pyridoxal phosphate</keyword>
<name>A0A679IA06_9RHOO</name>
<organism evidence="8 9">
    <name type="scientific">Fluviibacter phosphoraccumulans</name>
    <dbReference type="NCBI Taxonomy" id="1751046"/>
    <lineage>
        <taxon>Bacteria</taxon>
        <taxon>Pseudomonadati</taxon>
        <taxon>Pseudomonadota</taxon>
        <taxon>Betaproteobacteria</taxon>
        <taxon>Rhodocyclales</taxon>
        <taxon>Fluviibacteraceae</taxon>
        <taxon>Fluviibacter</taxon>
    </lineage>
</organism>
<dbReference type="GO" id="GO:0030170">
    <property type="term" value="F:pyridoxal phosphate binding"/>
    <property type="evidence" value="ECO:0007669"/>
    <property type="project" value="UniProtKB-UniRule"/>
</dbReference>
<dbReference type="EMBL" id="AP022345">
    <property type="protein sequence ID" value="BBU69483.1"/>
    <property type="molecule type" value="Genomic_DNA"/>
</dbReference>
<dbReference type="HAMAP" id="MF_01201">
    <property type="entry name" value="Ala_racemase"/>
    <property type="match status" value="1"/>
</dbReference>